<reference evidence="1 2" key="1">
    <citation type="submission" date="2018-04" db="EMBL/GenBank/DDBJ databases">
        <title>Genomic Encyclopedia of Archaeal and Bacterial Type Strains, Phase II (KMG-II): from individual species to whole genera.</title>
        <authorList>
            <person name="Goeker M."/>
        </authorList>
    </citation>
    <scope>NUCLEOTIDE SEQUENCE [LARGE SCALE GENOMIC DNA]</scope>
    <source>
        <strain evidence="1 2">DSM 29955</strain>
    </source>
</reference>
<comment type="caution">
    <text evidence="1">The sequence shown here is derived from an EMBL/GenBank/DDBJ whole genome shotgun (WGS) entry which is preliminary data.</text>
</comment>
<dbReference type="RefSeq" id="WP_108387300.1">
    <property type="nucleotide sequence ID" value="NZ_QBUD01000010.1"/>
</dbReference>
<dbReference type="OrthoDB" id="7744760at2"/>
<dbReference type="EMBL" id="QBUD01000010">
    <property type="protein sequence ID" value="PUB12365.1"/>
    <property type="molecule type" value="Genomic_DNA"/>
</dbReference>
<keyword evidence="2" id="KW-1185">Reference proteome</keyword>
<name>A0A2T6KBV7_9RHOB</name>
<sequence>MGLKKLATKVKDYNARLNSGKASKIKPSHVEAVLQKLRAKSSELEVEIAAATSADKKARLEGKLGIAKTHIQRAEWLLEELT</sequence>
<evidence type="ECO:0000313" key="1">
    <source>
        <dbReference type="EMBL" id="PUB12365.1"/>
    </source>
</evidence>
<dbReference type="AlphaFoldDB" id="A0A2T6KBV7"/>
<evidence type="ECO:0000313" key="2">
    <source>
        <dbReference type="Proteomes" id="UP000244523"/>
    </source>
</evidence>
<dbReference type="Proteomes" id="UP000244523">
    <property type="component" value="Unassembled WGS sequence"/>
</dbReference>
<proteinExistence type="predicted"/>
<protein>
    <submittedName>
        <fullName evidence="1">Uncharacterized protein</fullName>
    </submittedName>
</protein>
<organism evidence="1 2">
    <name type="scientific">Yoonia sediminilitoris</name>
    <dbReference type="NCBI Taxonomy" id="1286148"/>
    <lineage>
        <taxon>Bacteria</taxon>
        <taxon>Pseudomonadati</taxon>
        <taxon>Pseudomonadota</taxon>
        <taxon>Alphaproteobacteria</taxon>
        <taxon>Rhodobacterales</taxon>
        <taxon>Paracoccaceae</taxon>
        <taxon>Yoonia</taxon>
    </lineage>
</organism>
<accession>A0A2T6KBV7</accession>
<gene>
    <name evidence="1" type="ORF">C8N45_1104</name>
</gene>